<dbReference type="AlphaFoldDB" id="A0A8H3KY32"/>
<dbReference type="EMBL" id="BLAL01000018">
    <property type="protein sequence ID" value="GES76063.1"/>
    <property type="molecule type" value="Genomic_DNA"/>
</dbReference>
<evidence type="ECO:0000313" key="2">
    <source>
        <dbReference type="Proteomes" id="UP000615446"/>
    </source>
</evidence>
<reference evidence="1" key="1">
    <citation type="submission" date="2019-10" db="EMBL/GenBank/DDBJ databases">
        <title>Conservation and host-specific expression of non-tandemly repeated heterogenous ribosome RNA gene in arbuscular mycorrhizal fungi.</title>
        <authorList>
            <person name="Maeda T."/>
            <person name="Kobayashi Y."/>
            <person name="Nakagawa T."/>
            <person name="Ezawa T."/>
            <person name="Yamaguchi K."/>
            <person name="Bino T."/>
            <person name="Nishimoto Y."/>
            <person name="Shigenobu S."/>
            <person name="Kawaguchi M."/>
        </authorList>
    </citation>
    <scope>NUCLEOTIDE SEQUENCE</scope>
    <source>
        <strain evidence="1">HR1</strain>
    </source>
</reference>
<gene>
    <name evidence="1" type="ORF">RCL2_000346600</name>
</gene>
<accession>A0A8H3KY32</accession>
<dbReference type="Proteomes" id="UP000615446">
    <property type="component" value="Unassembled WGS sequence"/>
</dbReference>
<comment type="caution">
    <text evidence="1">The sequence shown here is derived from an EMBL/GenBank/DDBJ whole genome shotgun (WGS) entry which is preliminary data.</text>
</comment>
<protein>
    <submittedName>
        <fullName evidence="1">Uncharacterized protein</fullName>
    </submittedName>
</protein>
<proteinExistence type="predicted"/>
<name>A0A8H3KY32_9GLOM</name>
<sequence length="112" mass="12723">MVARVCKQKGSNLLLKCLLKSNKNKVDETRENIYTESTSKAVSLDAMYKVLSYSFDKAIKLIGRKINLYGKHIKVISVKATEGGVFLNLKGKLQGESIQYKIKYKDDMVSWE</sequence>
<organism evidence="1 2">
    <name type="scientific">Rhizophagus clarus</name>
    <dbReference type="NCBI Taxonomy" id="94130"/>
    <lineage>
        <taxon>Eukaryota</taxon>
        <taxon>Fungi</taxon>
        <taxon>Fungi incertae sedis</taxon>
        <taxon>Mucoromycota</taxon>
        <taxon>Glomeromycotina</taxon>
        <taxon>Glomeromycetes</taxon>
        <taxon>Glomerales</taxon>
        <taxon>Glomeraceae</taxon>
        <taxon>Rhizophagus</taxon>
    </lineage>
</organism>
<evidence type="ECO:0000313" key="1">
    <source>
        <dbReference type="EMBL" id="GES76063.1"/>
    </source>
</evidence>